<dbReference type="AlphaFoldDB" id="A0A917KLE8"/>
<gene>
    <name evidence="3" type="ORF">GCM10011320_25990</name>
</gene>
<sequence>MTRHFGRRAGLLALLTGLSACATPAPAPVAPAVPELTGDPDPEDVYSPGPIPWADLTEEHKRRARAALGRMGEDVPDDDAELQARWLIMSPAQQRYVIRRPPPPPRPVVRRAPTRTPPRRTTTPTHRTTTTRRRQP</sequence>
<evidence type="ECO:0000256" key="2">
    <source>
        <dbReference type="SAM" id="SignalP"/>
    </source>
</evidence>
<protein>
    <submittedName>
        <fullName evidence="3">Uncharacterized protein</fullName>
    </submittedName>
</protein>
<accession>A0A917KLE8</accession>
<feature type="region of interest" description="Disordered" evidence="1">
    <location>
        <begin position="95"/>
        <end position="136"/>
    </location>
</feature>
<feature type="chain" id="PRO_5037756811" evidence="2">
    <location>
        <begin position="23"/>
        <end position="136"/>
    </location>
</feature>
<organism evidence="3 4">
    <name type="scientific">Neoroseomonas lacus</name>
    <dbReference type="NCBI Taxonomy" id="287609"/>
    <lineage>
        <taxon>Bacteria</taxon>
        <taxon>Pseudomonadati</taxon>
        <taxon>Pseudomonadota</taxon>
        <taxon>Alphaproteobacteria</taxon>
        <taxon>Acetobacterales</taxon>
        <taxon>Acetobacteraceae</taxon>
        <taxon>Neoroseomonas</taxon>
    </lineage>
</organism>
<evidence type="ECO:0000313" key="4">
    <source>
        <dbReference type="Proteomes" id="UP000661507"/>
    </source>
</evidence>
<dbReference type="PROSITE" id="PS51257">
    <property type="entry name" value="PROKAR_LIPOPROTEIN"/>
    <property type="match status" value="1"/>
</dbReference>
<reference evidence="3" key="1">
    <citation type="journal article" date="2014" name="Int. J. Syst. Evol. Microbiol.">
        <title>Complete genome sequence of Corynebacterium casei LMG S-19264T (=DSM 44701T), isolated from a smear-ripened cheese.</title>
        <authorList>
            <consortium name="US DOE Joint Genome Institute (JGI-PGF)"/>
            <person name="Walter F."/>
            <person name="Albersmeier A."/>
            <person name="Kalinowski J."/>
            <person name="Ruckert C."/>
        </authorList>
    </citation>
    <scope>NUCLEOTIDE SEQUENCE</scope>
    <source>
        <strain evidence="3">CGMCC 1.3617</strain>
    </source>
</reference>
<dbReference type="RefSeq" id="WP_188967480.1">
    <property type="nucleotide sequence ID" value="NZ_BMKW01000006.1"/>
</dbReference>
<dbReference type="Proteomes" id="UP000661507">
    <property type="component" value="Unassembled WGS sequence"/>
</dbReference>
<keyword evidence="4" id="KW-1185">Reference proteome</keyword>
<feature type="compositionally biased region" description="Low complexity" evidence="1">
    <location>
        <begin position="119"/>
        <end position="128"/>
    </location>
</feature>
<proteinExistence type="predicted"/>
<feature type="signal peptide" evidence="2">
    <location>
        <begin position="1"/>
        <end position="22"/>
    </location>
</feature>
<comment type="caution">
    <text evidence="3">The sequence shown here is derived from an EMBL/GenBank/DDBJ whole genome shotgun (WGS) entry which is preliminary data.</text>
</comment>
<name>A0A917KLE8_9PROT</name>
<reference evidence="3" key="2">
    <citation type="submission" date="2020-09" db="EMBL/GenBank/DDBJ databases">
        <authorList>
            <person name="Sun Q."/>
            <person name="Zhou Y."/>
        </authorList>
    </citation>
    <scope>NUCLEOTIDE SEQUENCE</scope>
    <source>
        <strain evidence="3">CGMCC 1.3617</strain>
    </source>
</reference>
<feature type="region of interest" description="Disordered" evidence="1">
    <location>
        <begin position="23"/>
        <end position="53"/>
    </location>
</feature>
<evidence type="ECO:0000256" key="1">
    <source>
        <dbReference type="SAM" id="MobiDB-lite"/>
    </source>
</evidence>
<evidence type="ECO:0000313" key="3">
    <source>
        <dbReference type="EMBL" id="GGJ17439.1"/>
    </source>
</evidence>
<dbReference type="EMBL" id="BMKW01000006">
    <property type="protein sequence ID" value="GGJ17439.1"/>
    <property type="molecule type" value="Genomic_DNA"/>
</dbReference>
<keyword evidence="2" id="KW-0732">Signal</keyword>